<organism evidence="1 2">
    <name type="scientific">Phenylobacterium soli</name>
    <dbReference type="NCBI Taxonomy" id="2170551"/>
    <lineage>
        <taxon>Bacteria</taxon>
        <taxon>Pseudomonadati</taxon>
        <taxon>Pseudomonadota</taxon>
        <taxon>Alphaproteobacteria</taxon>
        <taxon>Caulobacterales</taxon>
        <taxon>Caulobacteraceae</taxon>
        <taxon>Phenylobacterium</taxon>
    </lineage>
</organism>
<dbReference type="SUPFAM" id="SSF53335">
    <property type="entry name" value="S-adenosyl-L-methionine-dependent methyltransferases"/>
    <property type="match status" value="1"/>
</dbReference>
<evidence type="ECO:0000313" key="1">
    <source>
        <dbReference type="EMBL" id="RAK55668.1"/>
    </source>
</evidence>
<proteinExistence type="predicted"/>
<keyword evidence="2" id="KW-1185">Reference proteome</keyword>
<gene>
    <name evidence="1" type="ORF">DJ017_14685</name>
</gene>
<keyword evidence="1" id="KW-0489">Methyltransferase</keyword>
<protein>
    <submittedName>
        <fullName evidence="1">Protein-L-isoaspartate O-methyltransferase</fullName>
    </submittedName>
</protein>
<evidence type="ECO:0000313" key="2">
    <source>
        <dbReference type="Proteomes" id="UP000249254"/>
    </source>
</evidence>
<dbReference type="Proteomes" id="UP000249254">
    <property type="component" value="Unassembled WGS sequence"/>
</dbReference>
<dbReference type="Gene3D" id="3.40.50.150">
    <property type="entry name" value="Vaccinia Virus protein VP39"/>
    <property type="match status" value="2"/>
</dbReference>
<name>A0A328ARV4_9CAUL</name>
<accession>A0A328ARV4</accession>
<dbReference type="AlphaFoldDB" id="A0A328ARV4"/>
<sequence length="189" mass="20054">MADYAAARENMVESQVRTQDVTDVRIHDAMRVLPRESFVPAGKAYLAYADIEVEHAPGRVLLKPRDVAKLLQVVRPMPGETALAIAAPYAAAVLEQLGLAVTRCDGDDLRAVPAGPFDVILVEGAVGKAPASWLNALALGGRLGVIERDGPVGKACVYVKAEDGVGRRELFDATPAVLAGLEIQHGFAF</sequence>
<dbReference type="GO" id="GO:0008168">
    <property type="term" value="F:methyltransferase activity"/>
    <property type="evidence" value="ECO:0007669"/>
    <property type="project" value="UniProtKB-KW"/>
</dbReference>
<dbReference type="EMBL" id="QFYQ01000001">
    <property type="protein sequence ID" value="RAK55668.1"/>
    <property type="molecule type" value="Genomic_DNA"/>
</dbReference>
<dbReference type="Pfam" id="PF01135">
    <property type="entry name" value="PCMT"/>
    <property type="match status" value="1"/>
</dbReference>
<dbReference type="RefSeq" id="WP_111529416.1">
    <property type="nucleotide sequence ID" value="NZ_JBHRSG010000003.1"/>
</dbReference>
<dbReference type="OrthoDB" id="9798496at2"/>
<dbReference type="InterPro" id="IPR029063">
    <property type="entry name" value="SAM-dependent_MTases_sf"/>
</dbReference>
<keyword evidence="1" id="KW-0808">Transferase</keyword>
<reference evidence="2" key="1">
    <citation type="submission" date="2018-05" db="EMBL/GenBank/DDBJ databases">
        <authorList>
            <person name="Li X."/>
        </authorList>
    </citation>
    <scope>NUCLEOTIDE SEQUENCE [LARGE SCALE GENOMIC DNA]</scope>
    <source>
        <strain evidence="2">LX32</strain>
    </source>
</reference>
<dbReference type="GO" id="GO:0032259">
    <property type="term" value="P:methylation"/>
    <property type="evidence" value="ECO:0007669"/>
    <property type="project" value="UniProtKB-KW"/>
</dbReference>
<comment type="caution">
    <text evidence="1">The sequence shown here is derived from an EMBL/GenBank/DDBJ whole genome shotgun (WGS) entry which is preliminary data.</text>
</comment>